<organism evidence="2">
    <name type="scientific">human gut metagenome</name>
    <dbReference type="NCBI Taxonomy" id="408170"/>
    <lineage>
        <taxon>unclassified sequences</taxon>
        <taxon>metagenomes</taxon>
        <taxon>organismal metagenomes</taxon>
    </lineage>
</organism>
<dbReference type="AlphaFoldDB" id="K1U5F5"/>
<dbReference type="Pfam" id="PF02719">
    <property type="entry name" value="Polysacc_synt_2"/>
    <property type="match status" value="1"/>
</dbReference>
<protein>
    <submittedName>
        <fullName evidence="2">Epimerase/dehydratase WbiI</fullName>
    </submittedName>
</protein>
<dbReference type="InterPro" id="IPR003869">
    <property type="entry name" value="Polysac_CapD-like"/>
</dbReference>
<evidence type="ECO:0000313" key="2">
    <source>
        <dbReference type="EMBL" id="EKC77508.1"/>
    </source>
</evidence>
<feature type="non-terminal residue" evidence="2">
    <location>
        <position position="37"/>
    </location>
</feature>
<dbReference type="Gene3D" id="3.40.50.720">
    <property type="entry name" value="NAD(P)-binding Rossmann-like Domain"/>
    <property type="match status" value="1"/>
</dbReference>
<gene>
    <name evidence="2" type="ORF">LEA_04146</name>
</gene>
<proteinExistence type="predicted"/>
<accession>K1U5F5</accession>
<reference evidence="2" key="1">
    <citation type="journal article" date="2013" name="Environ. Microbiol.">
        <title>Microbiota from the distal guts of lean and obese adolescents exhibit partial functional redundancy besides clear differences in community structure.</title>
        <authorList>
            <person name="Ferrer M."/>
            <person name="Ruiz A."/>
            <person name="Lanza F."/>
            <person name="Haange S.B."/>
            <person name="Oberbach A."/>
            <person name="Till H."/>
            <person name="Bargiela R."/>
            <person name="Campoy C."/>
            <person name="Segura M.T."/>
            <person name="Richter M."/>
            <person name="von Bergen M."/>
            <person name="Seifert J."/>
            <person name="Suarez A."/>
        </authorList>
    </citation>
    <scope>NUCLEOTIDE SEQUENCE</scope>
</reference>
<name>K1U5F5_9ZZZZ</name>
<evidence type="ECO:0000259" key="1">
    <source>
        <dbReference type="Pfam" id="PF02719"/>
    </source>
</evidence>
<feature type="domain" description="Polysaccharide biosynthesis protein CapD-like" evidence="1">
    <location>
        <begin position="1"/>
        <end position="36"/>
    </location>
</feature>
<dbReference type="EMBL" id="AJWY01002734">
    <property type="protein sequence ID" value="EKC77508.1"/>
    <property type="molecule type" value="Genomic_DNA"/>
</dbReference>
<sequence length="37" mass="4112">MEAGTMGMGGEIYIFEMGRPVKIADMARRMIELSGFD</sequence>
<comment type="caution">
    <text evidence="2">The sequence shown here is derived from an EMBL/GenBank/DDBJ whole genome shotgun (WGS) entry which is preliminary data.</text>
</comment>